<reference evidence="1" key="1">
    <citation type="submission" date="2024-07" db="EMBL/GenBank/DDBJ databases">
        <authorList>
            <person name="Yu S.T."/>
        </authorList>
    </citation>
    <scope>NUCLEOTIDE SEQUENCE</scope>
    <source>
        <strain evidence="1">R21</strain>
    </source>
</reference>
<organism evidence="1">
    <name type="scientific">Streptomyces sp. R21</name>
    <dbReference type="NCBI Taxonomy" id="3238627"/>
    <lineage>
        <taxon>Bacteria</taxon>
        <taxon>Bacillati</taxon>
        <taxon>Actinomycetota</taxon>
        <taxon>Actinomycetes</taxon>
        <taxon>Kitasatosporales</taxon>
        <taxon>Streptomycetaceae</taxon>
        <taxon>Streptomyces</taxon>
    </lineage>
</organism>
<dbReference type="InterPro" id="IPR016024">
    <property type="entry name" value="ARM-type_fold"/>
</dbReference>
<accession>A0AB39PLC5</accession>
<dbReference type="SUPFAM" id="SSF48371">
    <property type="entry name" value="ARM repeat"/>
    <property type="match status" value="1"/>
</dbReference>
<sequence>MATPGWDGELALAASDAESPSWAVRAAAGRRLAAAAEAPGTAQVLHRLLLDDYDTAVIQETAQALLQRRDVQGLRVVLKALSEAKEDDVADQLVLEIDCDDRWLSDEPGGDELIQQLRALTLDTDEGVREEAEALLSRQSERRWM</sequence>
<evidence type="ECO:0008006" key="2">
    <source>
        <dbReference type="Google" id="ProtNLM"/>
    </source>
</evidence>
<gene>
    <name evidence="1" type="ORF">AB5J56_44105</name>
</gene>
<dbReference type="EMBL" id="CP163435">
    <property type="protein sequence ID" value="XDQ31269.1"/>
    <property type="molecule type" value="Genomic_DNA"/>
</dbReference>
<evidence type="ECO:0000313" key="1">
    <source>
        <dbReference type="EMBL" id="XDQ31269.1"/>
    </source>
</evidence>
<dbReference type="AlphaFoldDB" id="A0AB39PLC5"/>
<proteinExistence type="predicted"/>
<dbReference type="RefSeq" id="WP_369242015.1">
    <property type="nucleotide sequence ID" value="NZ_CP163435.1"/>
</dbReference>
<protein>
    <recommendedName>
        <fullName evidence="2">HEAT repeat protein</fullName>
    </recommendedName>
</protein>
<name>A0AB39PLC5_9ACTN</name>